<feature type="compositionally biased region" description="Polar residues" evidence="1">
    <location>
        <begin position="480"/>
        <end position="491"/>
    </location>
</feature>
<feature type="compositionally biased region" description="Basic and acidic residues" evidence="1">
    <location>
        <begin position="316"/>
        <end position="330"/>
    </location>
</feature>
<evidence type="ECO:0000256" key="1">
    <source>
        <dbReference type="SAM" id="MobiDB-lite"/>
    </source>
</evidence>
<feature type="region of interest" description="Disordered" evidence="1">
    <location>
        <begin position="1"/>
        <end position="136"/>
    </location>
</feature>
<feature type="compositionally biased region" description="Low complexity" evidence="1">
    <location>
        <begin position="66"/>
        <end position="91"/>
    </location>
</feature>
<accession>A0A5C5FW69</accession>
<feature type="region of interest" description="Disordered" evidence="1">
    <location>
        <begin position="458"/>
        <end position="492"/>
    </location>
</feature>
<dbReference type="PANTHER" id="PTHR24216:SF8">
    <property type="entry name" value="PAXILLIN, ISOFORM F"/>
    <property type="match status" value="1"/>
</dbReference>
<evidence type="ECO:0000313" key="2">
    <source>
        <dbReference type="EMBL" id="TNY20599.1"/>
    </source>
</evidence>
<evidence type="ECO:0000313" key="3">
    <source>
        <dbReference type="Proteomes" id="UP000311382"/>
    </source>
</evidence>
<dbReference type="PANTHER" id="PTHR24216">
    <property type="entry name" value="PAXILLIN-RELATED"/>
    <property type="match status" value="1"/>
</dbReference>
<dbReference type="STRING" id="5288.A0A5C5FW69"/>
<dbReference type="InterPro" id="IPR008929">
    <property type="entry name" value="Chondroitin_lyas"/>
</dbReference>
<feature type="region of interest" description="Disordered" evidence="1">
    <location>
        <begin position="398"/>
        <end position="418"/>
    </location>
</feature>
<dbReference type="Proteomes" id="UP000311382">
    <property type="component" value="Unassembled WGS sequence"/>
</dbReference>
<dbReference type="EMBL" id="SOZI01000062">
    <property type="protein sequence ID" value="TNY20599.1"/>
    <property type="molecule type" value="Genomic_DNA"/>
</dbReference>
<feature type="region of interest" description="Disordered" evidence="1">
    <location>
        <begin position="270"/>
        <end position="370"/>
    </location>
</feature>
<gene>
    <name evidence="2" type="ORF">DMC30DRAFT_377135</name>
</gene>
<feature type="region of interest" description="Disordered" evidence="1">
    <location>
        <begin position="234"/>
        <end position="255"/>
    </location>
</feature>
<feature type="compositionally biased region" description="Polar residues" evidence="1">
    <location>
        <begin position="270"/>
        <end position="279"/>
    </location>
</feature>
<feature type="compositionally biased region" description="Low complexity" evidence="1">
    <location>
        <begin position="289"/>
        <end position="306"/>
    </location>
</feature>
<reference evidence="2 3" key="1">
    <citation type="submission" date="2019-03" db="EMBL/GenBank/DDBJ databases">
        <title>Rhodosporidium diobovatum UCD-FST 08-225 genome sequencing, assembly, and annotation.</title>
        <authorList>
            <person name="Fakankun I.U."/>
            <person name="Fristensky B."/>
            <person name="Levin D.B."/>
        </authorList>
    </citation>
    <scope>NUCLEOTIDE SEQUENCE [LARGE SCALE GENOMIC DNA]</scope>
    <source>
        <strain evidence="2 3">UCD-FST 08-225</strain>
    </source>
</reference>
<protein>
    <submittedName>
        <fullName evidence="2">Uncharacterized protein</fullName>
    </submittedName>
</protein>
<name>A0A5C5FW69_9BASI</name>
<sequence length="1323" mass="145048">MSLPIHTGAQQGARLRRASSHRPPALPLSDTSPRLDVVTSPNGSLSPHSPAFYSPNSQLGAPPSPVAGAAPNYFTTLPPSPPLVSSEFPPVASLKRSGSAGAYPTPPTTAPNSAKPRGGFDLAVNVGGGPLAPGLERQLSRGSSVLLGEDLKSSTVSPSKRRPSLILTSATDEPQGLAIGVDMGDGRLPSPLLGNSFSTLPLNSPAQSYFSTSPMNSPTMGSFPSPYLAASSPTFGSGSTPMERAPSSPRLASFTDPLGRLATGLVRRASSNSLNTDLPVSNKPPPSPTLSAPSLSPSFGSGVSGPVRRTSYASAAREKEKEMQEREAKKRTEKFKHSRMFSWATRPDDPRPSAGAAARRKPQTGTGKSWRKRTGVFVALIVIGILYFAFQRRQASAALAARPNRRTPGRGRIPVGDRLKRRPEYGRKFIHPEVLDRERAKPTSNSWAAAPVRAAQRLFGGSSSSPATKGRSGEVRRTGPAQSRSTATQAVETDKAVKRRNVFVARPHVEFVDHEALPPPVEHNDHPERDTLVLYRILGNDLPPRHSPGQTLRNLRFLLQHESDFSVLPPLGPHGVHHSHLYGSGNKAKEAHSQMGGLRVDKYFVLNRIADPEMVSAIIGLLHLYAVPDSRILLIPFEWDEYQRREFRWDGGVDMARGWGLGDGSGDTGGLPQKLYRADAEELAALLEEADGDEARAREALQLRRRKSETLGRLRALDFVYHEKNLYAMNNNGGRNFALQHGRSLPNARWILPLDGNSFFTPAAMYSIVRTLSIAGEGPAASRYVIIPMARLLDNEDVRKNNTVALVPLGTEESASAIADAEIHHRPAAAPATPEEPQVGFRYDSTESFQEAMRYGRRSKLELLWRLGAIPYSRGLDRRTLPWEVTDRAHITPKTWGSIPGVEGAATRDSLIHAPHGEEDPWGDPNPERGDLAYVKAGWVYRLFSGYKMQEEHSTEAATLRNTNRIRGIVAFLEHLDELVARGEHGCYGEENPFHCGFHADRLWNWDMYDVERLRQKYRLHRRDAVEKVDRYESLIQPTLRDVTHALKDPQAMRDLHAQKAATASMLLAMAGYLTGNATYSNAASDFVGERFVRRTPHFYFRVDQHEQFLRQQDDEGAANLADSERDIIGYAFPPFPKDQAATWTASLAAKLSEPGAPPLPFDALSFDPLLLLDAVRLLNHPSGPKLANPSQVSRKAFQPLVNSHLSYLLFGPSALALSANPPNAEVGAIYDTRVAALAAFLDDVQLVGRVANRARLRLPRGMRAEGLMDNDRAVQETHWRLLQGLRHLKVRPWSLAGRIEDEEALWSMHHGGGETPLAVLGI</sequence>
<dbReference type="OrthoDB" id="63533at2759"/>
<keyword evidence="3" id="KW-1185">Reference proteome</keyword>
<organism evidence="2 3">
    <name type="scientific">Rhodotorula diobovata</name>
    <dbReference type="NCBI Taxonomy" id="5288"/>
    <lineage>
        <taxon>Eukaryota</taxon>
        <taxon>Fungi</taxon>
        <taxon>Dikarya</taxon>
        <taxon>Basidiomycota</taxon>
        <taxon>Pucciniomycotina</taxon>
        <taxon>Microbotryomycetes</taxon>
        <taxon>Sporidiobolales</taxon>
        <taxon>Sporidiobolaceae</taxon>
        <taxon>Rhodotorula</taxon>
    </lineage>
</organism>
<comment type="caution">
    <text evidence="2">The sequence shown here is derived from an EMBL/GenBank/DDBJ whole genome shotgun (WGS) entry which is preliminary data.</text>
</comment>
<dbReference type="Gene3D" id="1.50.10.100">
    <property type="entry name" value="Chondroitin AC/alginate lyase"/>
    <property type="match status" value="1"/>
</dbReference>
<proteinExistence type="predicted"/>
<feature type="region of interest" description="Disordered" evidence="1">
    <location>
        <begin position="149"/>
        <end position="171"/>
    </location>
</feature>